<dbReference type="InterPro" id="IPR019363">
    <property type="entry name" value="LDAH"/>
</dbReference>
<sequence length="432" mass="46626">MRGASLASSLALPLTTAFGGAQTLWWPSPTSSPPRVVLLFIPGNPGLASYYIDFLHAIYTSKHLSGVGIEIVAVSHRGHAPLPRVGTNAVWGDNATNASQAARGWGTSLSDQVRHKIGLLDAIKRQYPQEGTKVVVVGHSIGAWMAGEVLKARPDAVDGLHLLFPTMAWIGRTPNARRIKILANRAVTAAVLPVPLVVLSLLPLWALVWVIRLLTRQPTAAALATAELLTTPGAVYNALTMAGQEFTTVQALEKPTVDALHAFTTERGGRIRSYWAADETDAWAPGWIRSQVESTLSLQRVHLPPSLGLSGASRKSEGPRRGSHVRTRSFSVSEYRSSPGSIPDLRHAKAMRRPNGEIVIEAQVVEPSSESESDEPTRGNSERAAQYHYGRARATATHCRVGMPHAFCLDHSEDMASIVAHWIAHDHLASSS</sequence>
<dbReference type="GO" id="GO:0019915">
    <property type="term" value="P:lipid storage"/>
    <property type="evidence" value="ECO:0007669"/>
    <property type="project" value="InterPro"/>
</dbReference>
<keyword evidence="6" id="KW-0472">Membrane</keyword>
<feature type="compositionally biased region" description="Polar residues" evidence="5">
    <location>
        <begin position="328"/>
        <end position="340"/>
    </location>
</feature>
<evidence type="ECO:0000256" key="3">
    <source>
        <dbReference type="ARBA" id="ARBA00022677"/>
    </source>
</evidence>
<dbReference type="Gene3D" id="3.40.50.1820">
    <property type="entry name" value="alpha/beta hydrolase"/>
    <property type="match status" value="1"/>
</dbReference>
<dbReference type="EMBL" id="OOIQ01000015">
    <property type="protein sequence ID" value="SPO47811.1"/>
    <property type="molecule type" value="Genomic_DNA"/>
</dbReference>
<evidence type="ECO:0000256" key="5">
    <source>
        <dbReference type="SAM" id="MobiDB-lite"/>
    </source>
</evidence>
<dbReference type="OrthoDB" id="448051at2759"/>
<gene>
    <name evidence="8" type="ORF">PSANT_05499</name>
</gene>
<feature type="chain" id="PRO_5022932127" description="AB hydrolase-1 domain-containing protein" evidence="7">
    <location>
        <begin position="22"/>
        <end position="432"/>
    </location>
</feature>
<keyword evidence="4" id="KW-0378">Hydrolase</keyword>
<feature type="region of interest" description="Disordered" evidence="5">
    <location>
        <begin position="364"/>
        <end position="383"/>
    </location>
</feature>
<dbReference type="Pfam" id="PF10230">
    <property type="entry name" value="LIDHydrolase"/>
    <property type="match status" value="1"/>
</dbReference>
<evidence type="ECO:0000256" key="7">
    <source>
        <dbReference type="SAM" id="SignalP"/>
    </source>
</evidence>
<proteinExistence type="inferred from homology"/>
<keyword evidence="6" id="KW-0812">Transmembrane</keyword>
<evidence type="ECO:0000313" key="8">
    <source>
        <dbReference type="EMBL" id="SPO47811.1"/>
    </source>
</evidence>
<comment type="similarity">
    <text evidence="2">Belongs to the AB hydrolase superfamily. LDAH family.</text>
</comment>
<evidence type="ECO:0000256" key="4">
    <source>
        <dbReference type="ARBA" id="ARBA00022801"/>
    </source>
</evidence>
<feature type="signal peptide" evidence="7">
    <location>
        <begin position="1"/>
        <end position="21"/>
    </location>
</feature>
<dbReference type="PANTHER" id="PTHR13390">
    <property type="entry name" value="LIPASE"/>
    <property type="match status" value="1"/>
</dbReference>
<feature type="region of interest" description="Disordered" evidence="5">
    <location>
        <begin position="307"/>
        <end position="353"/>
    </location>
</feature>
<evidence type="ECO:0000256" key="1">
    <source>
        <dbReference type="ARBA" id="ARBA00004502"/>
    </source>
</evidence>
<dbReference type="InterPro" id="IPR029058">
    <property type="entry name" value="AB_hydrolase_fold"/>
</dbReference>
<keyword evidence="3" id="KW-0551">Lipid droplet</keyword>
<accession>A0A5C3FW41</accession>
<keyword evidence="7" id="KW-0732">Signal</keyword>
<protein>
    <recommendedName>
        <fullName evidence="10">AB hydrolase-1 domain-containing protein</fullName>
    </recommendedName>
</protein>
<feature type="transmembrane region" description="Helical" evidence="6">
    <location>
        <begin position="186"/>
        <end position="211"/>
    </location>
</feature>
<dbReference type="Proteomes" id="UP000325008">
    <property type="component" value="Unassembled WGS sequence"/>
</dbReference>
<dbReference type="AlphaFoldDB" id="A0A5C3FW41"/>
<comment type="caution">
    <text evidence="8">The sequence shown here is derived from an EMBL/GenBank/DDBJ whole genome shotgun (WGS) entry which is preliminary data.</text>
</comment>
<keyword evidence="9" id="KW-1185">Reference proteome</keyword>
<feature type="transmembrane region" description="Helical" evidence="6">
    <location>
        <begin position="35"/>
        <end position="52"/>
    </location>
</feature>
<organism evidence="8 9">
    <name type="scientific">Pseudozyma antarctica</name>
    <name type="common">Yeast</name>
    <name type="synonym">Candida antarctica</name>
    <dbReference type="NCBI Taxonomy" id="84753"/>
    <lineage>
        <taxon>Eukaryota</taxon>
        <taxon>Fungi</taxon>
        <taxon>Dikarya</taxon>
        <taxon>Basidiomycota</taxon>
        <taxon>Ustilaginomycotina</taxon>
        <taxon>Ustilaginomycetes</taxon>
        <taxon>Ustilaginales</taxon>
        <taxon>Ustilaginaceae</taxon>
        <taxon>Moesziomyces</taxon>
    </lineage>
</organism>
<evidence type="ECO:0000313" key="9">
    <source>
        <dbReference type="Proteomes" id="UP000325008"/>
    </source>
</evidence>
<dbReference type="GO" id="GO:0005811">
    <property type="term" value="C:lipid droplet"/>
    <property type="evidence" value="ECO:0007669"/>
    <property type="project" value="UniProtKB-SubCell"/>
</dbReference>
<name>A0A5C3FW41_PSEA2</name>
<dbReference type="SUPFAM" id="SSF53474">
    <property type="entry name" value="alpha/beta-Hydrolases"/>
    <property type="match status" value="1"/>
</dbReference>
<reference evidence="8" key="1">
    <citation type="submission" date="2018-03" db="EMBL/GenBank/DDBJ databases">
        <authorList>
            <person name="Guldener U."/>
        </authorList>
    </citation>
    <scope>NUCLEOTIDE SEQUENCE [LARGE SCALE GENOMIC DNA]</scope>
    <source>
        <strain evidence="8">ATCC34888</strain>
    </source>
</reference>
<evidence type="ECO:0000256" key="6">
    <source>
        <dbReference type="SAM" id="Phobius"/>
    </source>
</evidence>
<keyword evidence="6" id="KW-1133">Transmembrane helix</keyword>
<dbReference type="GO" id="GO:0016298">
    <property type="term" value="F:lipase activity"/>
    <property type="evidence" value="ECO:0007669"/>
    <property type="project" value="InterPro"/>
</dbReference>
<evidence type="ECO:0000256" key="2">
    <source>
        <dbReference type="ARBA" id="ARBA00008300"/>
    </source>
</evidence>
<comment type="subcellular location">
    <subcellularLocation>
        <location evidence="1">Lipid droplet</location>
    </subcellularLocation>
</comment>
<evidence type="ECO:0008006" key="10">
    <source>
        <dbReference type="Google" id="ProtNLM"/>
    </source>
</evidence>
<dbReference type="PANTHER" id="PTHR13390:SF0">
    <property type="entry name" value="LIPID DROPLET-ASSOCIATED HYDROLASE"/>
    <property type="match status" value="1"/>
</dbReference>